<proteinExistence type="predicted"/>
<dbReference type="Pfam" id="PF21087">
    <property type="entry name" value="Glyco_hydro_134"/>
    <property type="match status" value="1"/>
</dbReference>
<dbReference type="InterPro" id="IPR049168">
    <property type="entry name" value="Glyco_hydro_134"/>
</dbReference>
<name>A0A9P6XEU1_RHIOR</name>
<dbReference type="OrthoDB" id="2888121at2759"/>
<gene>
    <name evidence="1" type="ORF">G6F64_003138</name>
</gene>
<organism evidence="1 2">
    <name type="scientific">Rhizopus oryzae</name>
    <name type="common">Mucormycosis agent</name>
    <name type="synonym">Rhizopus arrhizus var. delemar</name>
    <dbReference type="NCBI Taxonomy" id="64495"/>
    <lineage>
        <taxon>Eukaryota</taxon>
        <taxon>Fungi</taxon>
        <taxon>Fungi incertae sedis</taxon>
        <taxon>Mucoromycota</taxon>
        <taxon>Mucoromycotina</taxon>
        <taxon>Mucoromycetes</taxon>
        <taxon>Mucorales</taxon>
        <taxon>Mucorineae</taxon>
        <taxon>Rhizopodaceae</taxon>
        <taxon>Rhizopus</taxon>
    </lineage>
</organism>
<keyword evidence="2" id="KW-1185">Reference proteome</keyword>
<accession>A0A9P6XEU1</accession>
<dbReference type="AlphaFoldDB" id="A0A9P6XEU1"/>
<sequence>MTLVSADNQGSYTVPGLGKRKRQIMNGGQVLDLATAMLETGTLTMNYTDGDGKSGDAANFGILKQNWFMLRTFTAEFKHQTDVDYKQGTILNKKLMKDIKARQESEKHYGTGKWFGWTQKWRDRIESSLYSRHCQLQKCSLLDP</sequence>
<comment type="caution">
    <text evidence="1">The sequence shown here is derived from an EMBL/GenBank/DDBJ whole genome shotgun (WGS) entry which is preliminary data.</text>
</comment>
<protein>
    <submittedName>
        <fullName evidence="1">Uncharacterized protein</fullName>
    </submittedName>
</protein>
<dbReference type="EMBL" id="JAANQT010000297">
    <property type="protein sequence ID" value="KAG1312289.1"/>
    <property type="molecule type" value="Genomic_DNA"/>
</dbReference>
<evidence type="ECO:0000313" key="1">
    <source>
        <dbReference type="EMBL" id="KAG1312289.1"/>
    </source>
</evidence>
<dbReference type="Proteomes" id="UP000716291">
    <property type="component" value="Unassembled WGS sequence"/>
</dbReference>
<evidence type="ECO:0000313" key="2">
    <source>
        <dbReference type="Proteomes" id="UP000716291"/>
    </source>
</evidence>
<reference evidence="1" key="1">
    <citation type="journal article" date="2020" name="Microb. Genom.">
        <title>Genetic diversity of clinical and environmental Mucorales isolates obtained from an investigation of mucormycosis cases among solid organ transplant recipients.</title>
        <authorList>
            <person name="Nguyen M.H."/>
            <person name="Kaul D."/>
            <person name="Muto C."/>
            <person name="Cheng S.J."/>
            <person name="Richter R.A."/>
            <person name="Bruno V.M."/>
            <person name="Liu G."/>
            <person name="Beyhan S."/>
            <person name="Sundermann A.J."/>
            <person name="Mounaud S."/>
            <person name="Pasculle A.W."/>
            <person name="Nierman W.C."/>
            <person name="Driscoll E."/>
            <person name="Cumbie R."/>
            <person name="Clancy C.J."/>
            <person name="Dupont C.L."/>
        </authorList>
    </citation>
    <scope>NUCLEOTIDE SEQUENCE</scope>
    <source>
        <strain evidence="1">GL11</strain>
    </source>
</reference>